<keyword evidence="10" id="KW-0131">Cell cycle</keyword>
<comment type="similarity">
    <text evidence="3">Belongs to the CDC26 family.</text>
</comment>
<evidence type="ECO:0000256" key="6">
    <source>
        <dbReference type="ARBA" id="ARBA00022776"/>
    </source>
</evidence>
<evidence type="ECO:0000256" key="4">
    <source>
        <dbReference type="ARBA" id="ARBA00018549"/>
    </source>
</evidence>
<protein>
    <recommendedName>
        <fullName evidence="4">Anaphase-promoting complex subunit CDC26</fullName>
    </recommendedName>
    <alternativeName>
        <fullName evidence="11">Cell division cycle protein 26 homolog</fullName>
    </alternativeName>
</protein>
<comment type="pathway">
    <text evidence="2">Protein modification; protein ubiquitination.</text>
</comment>
<dbReference type="GO" id="GO:0031145">
    <property type="term" value="P:anaphase-promoting complex-dependent catabolic process"/>
    <property type="evidence" value="ECO:0007669"/>
    <property type="project" value="InterPro"/>
</dbReference>
<comment type="caution">
    <text evidence="13">The sequence shown here is derived from an EMBL/GenBank/DDBJ whole genome shotgun (WGS) entry which is preliminary data.</text>
</comment>
<feature type="compositionally biased region" description="Low complexity" evidence="12">
    <location>
        <begin position="35"/>
        <end position="55"/>
    </location>
</feature>
<dbReference type="PANTHER" id="PTHR28579">
    <property type="entry name" value="ANAPHASE-PROMOTING COMPLEX SUBUNIT CDC26"/>
    <property type="match status" value="1"/>
</dbReference>
<dbReference type="EMBL" id="AJWJ01000233">
    <property type="protein sequence ID" value="KAF2073010.1"/>
    <property type="molecule type" value="Genomic_DNA"/>
</dbReference>
<sequence length="79" mass="9104">MITKKPTRIEITLDDLEEYQKLKDEQTTLKKKQQNRNNNTNTPSNSSSNTTTDQSPYPLANSVKPPKQTSEKRIGYDFD</sequence>
<dbReference type="PANTHER" id="PTHR28579:SF1">
    <property type="entry name" value="ANAPHASE-PROMOTING COMPLEX SUBUNIT CDC26"/>
    <property type="match status" value="1"/>
</dbReference>
<dbReference type="GO" id="GO:0051301">
    <property type="term" value="P:cell division"/>
    <property type="evidence" value="ECO:0007669"/>
    <property type="project" value="UniProtKB-KW"/>
</dbReference>
<evidence type="ECO:0000256" key="5">
    <source>
        <dbReference type="ARBA" id="ARBA00022618"/>
    </source>
</evidence>
<reference evidence="13" key="1">
    <citation type="submission" date="2020-01" db="EMBL/GenBank/DDBJ databases">
        <title>Development of genomics and gene disruption for Polysphondylium violaceum indicates a role for the polyketide synthase stlB in stalk morphogenesis.</title>
        <authorList>
            <person name="Narita B."/>
            <person name="Kawabe Y."/>
            <person name="Kin K."/>
            <person name="Saito T."/>
            <person name="Gibbs R."/>
            <person name="Kuspa A."/>
            <person name="Muzny D."/>
            <person name="Queller D."/>
            <person name="Richards S."/>
            <person name="Strassman J."/>
            <person name="Sucgang R."/>
            <person name="Worley K."/>
            <person name="Schaap P."/>
        </authorList>
    </citation>
    <scope>NUCLEOTIDE SEQUENCE</scope>
    <source>
        <strain evidence="13">QSvi11</strain>
    </source>
</reference>
<keyword evidence="5" id="KW-0132">Cell division</keyword>
<feature type="compositionally biased region" description="Basic and acidic residues" evidence="12">
    <location>
        <begin position="69"/>
        <end position="79"/>
    </location>
</feature>
<keyword evidence="7" id="KW-0833">Ubl conjugation pathway</keyword>
<evidence type="ECO:0000256" key="7">
    <source>
        <dbReference type="ARBA" id="ARBA00022786"/>
    </source>
</evidence>
<evidence type="ECO:0000256" key="10">
    <source>
        <dbReference type="ARBA" id="ARBA00023306"/>
    </source>
</evidence>
<dbReference type="Pfam" id="PF10471">
    <property type="entry name" value="ANAPC_CDC26"/>
    <property type="match status" value="1"/>
</dbReference>
<keyword evidence="9" id="KW-0539">Nucleus</keyword>
<evidence type="ECO:0000256" key="11">
    <source>
        <dbReference type="ARBA" id="ARBA00032907"/>
    </source>
</evidence>
<evidence type="ECO:0000256" key="3">
    <source>
        <dbReference type="ARBA" id="ARBA00007939"/>
    </source>
</evidence>
<dbReference type="GO" id="GO:0005680">
    <property type="term" value="C:anaphase-promoting complex"/>
    <property type="evidence" value="ECO:0007669"/>
    <property type="project" value="InterPro"/>
</dbReference>
<accession>A0A8J4PTV2</accession>
<name>A0A8J4PTV2_9MYCE</name>
<gene>
    <name evidence="13" type="ORF">CYY_005688</name>
</gene>
<evidence type="ECO:0000256" key="9">
    <source>
        <dbReference type="ARBA" id="ARBA00023242"/>
    </source>
</evidence>
<evidence type="ECO:0000313" key="13">
    <source>
        <dbReference type="EMBL" id="KAF2073010.1"/>
    </source>
</evidence>
<comment type="subcellular location">
    <subcellularLocation>
        <location evidence="1">Nucleus</location>
    </subcellularLocation>
</comment>
<evidence type="ECO:0000313" key="14">
    <source>
        <dbReference type="Proteomes" id="UP000695562"/>
    </source>
</evidence>
<dbReference type="AlphaFoldDB" id="A0A8J4PTV2"/>
<organism evidence="13 14">
    <name type="scientific">Polysphondylium violaceum</name>
    <dbReference type="NCBI Taxonomy" id="133409"/>
    <lineage>
        <taxon>Eukaryota</taxon>
        <taxon>Amoebozoa</taxon>
        <taxon>Evosea</taxon>
        <taxon>Eumycetozoa</taxon>
        <taxon>Dictyostelia</taxon>
        <taxon>Dictyosteliales</taxon>
        <taxon>Dictyosteliaceae</taxon>
        <taxon>Polysphondylium</taxon>
    </lineage>
</organism>
<keyword evidence="6" id="KW-0498">Mitosis</keyword>
<keyword evidence="8" id="KW-0175">Coiled coil</keyword>
<dbReference type="GO" id="GO:0007346">
    <property type="term" value="P:regulation of mitotic cell cycle"/>
    <property type="evidence" value="ECO:0007669"/>
    <property type="project" value="TreeGrafter"/>
</dbReference>
<evidence type="ECO:0000256" key="2">
    <source>
        <dbReference type="ARBA" id="ARBA00004906"/>
    </source>
</evidence>
<dbReference type="Proteomes" id="UP000695562">
    <property type="component" value="Unassembled WGS sequence"/>
</dbReference>
<evidence type="ECO:0000256" key="8">
    <source>
        <dbReference type="ARBA" id="ARBA00023054"/>
    </source>
</evidence>
<evidence type="ECO:0000256" key="1">
    <source>
        <dbReference type="ARBA" id="ARBA00004123"/>
    </source>
</evidence>
<evidence type="ECO:0000256" key="12">
    <source>
        <dbReference type="SAM" id="MobiDB-lite"/>
    </source>
</evidence>
<dbReference type="InterPro" id="IPR018860">
    <property type="entry name" value="APC_suCDC26"/>
</dbReference>
<proteinExistence type="inferred from homology"/>
<keyword evidence="14" id="KW-1185">Reference proteome</keyword>
<dbReference type="GO" id="GO:0070979">
    <property type="term" value="P:protein K11-linked ubiquitination"/>
    <property type="evidence" value="ECO:0007669"/>
    <property type="project" value="TreeGrafter"/>
</dbReference>
<feature type="region of interest" description="Disordered" evidence="12">
    <location>
        <begin position="24"/>
        <end position="79"/>
    </location>
</feature>